<dbReference type="EMBL" id="MT143884">
    <property type="protein sequence ID" value="QJB04528.1"/>
    <property type="molecule type" value="Genomic_DNA"/>
</dbReference>
<evidence type="ECO:0000313" key="2">
    <source>
        <dbReference type="EMBL" id="QJB04528.1"/>
    </source>
</evidence>
<dbReference type="EMBL" id="MT143630">
    <property type="protein sequence ID" value="QJA99117.1"/>
    <property type="molecule type" value="Genomic_DNA"/>
</dbReference>
<evidence type="ECO:0000313" key="1">
    <source>
        <dbReference type="EMBL" id="QJA99117.1"/>
    </source>
</evidence>
<sequence length="109" mass="12637">MSKPLWFPVTKKQREEMKKGVELLQHYHDVLFPEDTVAVVMGLPFDREKYNYLLARGIDIIPIELTKEQIDKLDDGALIQRSVGLSGIPIQVHIVDTEEYAKFQRKAKK</sequence>
<protein>
    <submittedName>
        <fullName evidence="1">Uncharacterized protein</fullName>
    </submittedName>
</protein>
<reference evidence="1" key="1">
    <citation type="submission" date="2020-03" db="EMBL/GenBank/DDBJ databases">
        <title>The deep terrestrial virosphere.</title>
        <authorList>
            <person name="Holmfeldt K."/>
            <person name="Nilsson E."/>
            <person name="Simone D."/>
            <person name="Lopez-Fernandez M."/>
            <person name="Wu X."/>
            <person name="de Brujin I."/>
            <person name="Lundin D."/>
            <person name="Andersson A."/>
            <person name="Bertilsson S."/>
            <person name="Dopson M."/>
        </authorList>
    </citation>
    <scope>NUCLEOTIDE SEQUENCE</scope>
    <source>
        <strain evidence="1">MM171A01309</strain>
        <strain evidence="2">MM171B00234</strain>
    </source>
</reference>
<gene>
    <name evidence="1" type="ORF">MM171A01309_0004</name>
    <name evidence="2" type="ORF">MM171B00234_0029</name>
</gene>
<organism evidence="1">
    <name type="scientific">viral metagenome</name>
    <dbReference type="NCBI Taxonomy" id="1070528"/>
    <lineage>
        <taxon>unclassified sequences</taxon>
        <taxon>metagenomes</taxon>
        <taxon>organismal metagenomes</taxon>
    </lineage>
</organism>
<name>A0A6M3LUW3_9ZZZZ</name>
<dbReference type="AlphaFoldDB" id="A0A6M3LUW3"/>
<accession>A0A6M3LUW3</accession>
<proteinExistence type="predicted"/>